<dbReference type="InterPro" id="IPR024158">
    <property type="entry name" value="Mt_import_TIM15"/>
</dbReference>
<evidence type="ECO:0000259" key="2">
    <source>
        <dbReference type="PROSITE" id="PS51501"/>
    </source>
</evidence>
<dbReference type="GO" id="GO:0008270">
    <property type="term" value="F:zinc ion binding"/>
    <property type="evidence" value="ECO:0007669"/>
    <property type="project" value="UniProtKB-KW"/>
</dbReference>
<name>A0A7J6HLJ2_CANSA</name>
<proteinExistence type="predicted"/>
<keyword evidence="4" id="KW-1185">Reference proteome</keyword>
<dbReference type="Proteomes" id="UP000583929">
    <property type="component" value="Unassembled WGS sequence"/>
</dbReference>
<keyword evidence="1" id="KW-0863">Zinc-finger</keyword>
<dbReference type="PROSITE" id="PS51501">
    <property type="entry name" value="ZF_DNL"/>
    <property type="match status" value="1"/>
</dbReference>
<dbReference type="GO" id="GO:0051087">
    <property type="term" value="F:protein-folding chaperone binding"/>
    <property type="evidence" value="ECO:0007669"/>
    <property type="project" value="TreeGrafter"/>
</dbReference>
<gene>
    <name evidence="3" type="ORF">G4B88_020759</name>
</gene>
<evidence type="ECO:0000256" key="1">
    <source>
        <dbReference type="PROSITE-ProRule" id="PRU00834"/>
    </source>
</evidence>
<dbReference type="GO" id="GO:0006457">
    <property type="term" value="P:protein folding"/>
    <property type="evidence" value="ECO:0007669"/>
    <property type="project" value="TreeGrafter"/>
</dbReference>
<dbReference type="EMBL" id="JAATIQ010000037">
    <property type="protein sequence ID" value="KAF4396122.1"/>
    <property type="molecule type" value="Genomic_DNA"/>
</dbReference>
<reference evidence="3 4" key="1">
    <citation type="journal article" date="2020" name="bioRxiv">
        <title>Sequence and annotation of 42 cannabis genomes reveals extensive copy number variation in cannabinoid synthesis and pathogen resistance genes.</title>
        <authorList>
            <person name="Mckernan K.J."/>
            <person name="Helbert Y."/>
            <person name="Kane L.T."/>
            <person name="Ebling H."/>
            <person name="Zhang L."/>
            <person name="Liu B."/>
            <person name="Eaton Z."/>
            <person name="Mclaughlin S."/>
            <person name="Kingan S."/>
            <person name="Baybayan P."/>
            <person name="Concepcion G."/>
            <person name="Jordan M."/>
            <person name="Riva A."/>
            <person name="Barbazuk W."/>
            <person name="Harkins T."/>
        </authorList>
    </citation>
    <scope>NUCLEOTIDE SEQUENCE [LARGE SCALE GENOMIC DNA]</scope>
    <source>
        <strain evidence="4">cv. Jamaican Lion 4</strain>
        <tissue evidence="3">Leaf</tissue>
    </source>
</reference>
<dbReference type="AlphaFoldDB" id="A0A7J6HLJ2"/>
<comment type="caution">
    <text evidence="3">The sequence shown here is derived from an EMBL/GenBank/DDBJ whole genome shotgun (WGS) entry which is preliminary data.</text>
</comment>
<dbReference type="GO" id="GO:0030150">
    <property type="term" value="P:protein import into mitochondrial matrix"/>
    <property type="evidence" value="ECO:0007669"/>
    <property type="project" value="TreeGrafter"/>
</dbReference>
<accession>A0A7J6HLJ2</accession>
<dbReference type="PANTHER" id="PTHR20922:SF19">
    <property type="entry name" value="F24J5.3"/>
    <property type="match status" value="1"/>
</dbReference>
<dbReference type="GO" id="GO:0050821">
    <property type="term" value="P:protein stabilization"/>
    <property type="evidence" value="ECO:0007669"/>
    <property type="project" value="TreeGrafter"/>
</dbReference>
<protein>
    <recommendedName>
        <fullName evidence="2">DNL-type domain-containing protein</fullName>
    </recommendedName>
</protein>
<evidence type="ECO:0000313" key="4">
    <source>
        <dbReference type="Proteomes" id="UP000583929"/>
    </source>
</evidence>
<feature type="domain" description="DNL-type" evidence="2">
    <location>
        <begin position="99"/>
        <end position="208"/>
    </location>
</feature>
<sequence>MAATTTTSHFYPPFHSHSFSNTDTHRPSHSNLCSNTHKPFSASKIYPSIILSRSSTKISAPKHVYKSLVVSGLVNGNSETHPELESTVSNSDATIDIKLPRRSLLVKFTCNLCGERTQKLVNRLAYERGLIYVQCVGCLQYHKLVDNLGLVVEYDLREEISADENKDEVLVKDITRVGEGAGAVSSLDSSAVGDGPSTGGEAGGLISGAGATVGGAFGAKSAGAGAGTSLAGAGAGAFLAGAGACGALAGVGDIFGAGKGGGKGGGEAAGGGVTGDTTGCSGTDGGCEGVETGETFGGCGGGSVGLTVGATLGDGEAFGVAATGGCVATTGGFVVAAGDTLGVDGVVVGKATGAAAGDCALFSATGMARQAKNNGQNIAAAIFWM</sequence>
<dbReference type="GO" id="GO:0005739">
    <property type="term" value="C:mitochondrion"/>
    <property type="evidence" value="ECO:0007669"/>
    <property type="project" value="TreeGrafter"/>
</dbReference>
<evidence type="ECO:0000313" key="3">
    <source>
        <dbReference type="EMBL" id="KAF4396122.1"/>
    </source>
</evidence>
<dbReference type="Pfam" id="PF05180">
    <property type="entry name" value="zf-DNL"/>
    <property type="match status" value="1"/>
</dbReference>
<keyword evidence="1" id="KW-0479">Metal-binding</keyword>
<dbReference type="InterPro" id="IPR007853">
    <property type="entry name" value="Znf_DNL-typ"/>
</dbReference>
<organism evidence="3 4">
    <name type="scientific">Cannabis sativa</name>
    <name type="common">Hemp</name>
    <name type="synonym">Marijuana</name>
    <dbReference type="NCBI Taxonomy" id="3483"/>
    <lineage>
        <taxon>Eukaryota</taxon>
        <taxon>Viridiplantae</taxon>
        <taxon>Streptophyta</taxon>
        <taxon>Embryophyta</taxon>
        <taxon>Tracheophyta</taxon>
        <taxon>Spermatophyta</taxon>
        <taxon>Magnoliopsida</taxon>
        <taxon>eudicotyledons</taxon>
        <taxon>Gunneridae</taxon>
        <taxon>Pentapetalae</taxon>
        <taxon>rosids</taxon>
        <taxon>fabids</taxon>
        <taxon>Rosales</taxon>
        <taxon>Cannabaceae</taxon>
        <taxon>Cannabis</taxon>
    </lineage>
</organism>
<keyword evidence="1" id="KW-0862">Zinc</keyword>
<dbReference type="PANTHER" id="PTHR20922">
    <property type="entry name" value="DNL-TYPE ZINC FINGER PROTEIN"/>
    <property type="match status" value="1"/>
</dbReference>